<keyword evidence="2" id="KW-1185">Reference proteome</keyword>
<accession>A0ABS9KA44</accession>
<name>A0ABS9KA44_9BACT</name>
<gene>
    <name evidence="1" type="ORF">L6773_03955</name>
</gene>
<evidence type="ECO:0000313" key="2">
    <source>
        <dbReference type="Proteomes" id="UP001165366"/>
    </source>
</evidence>
<dbReference type="RefSeq" id="WP_237852549.1">
    <property type="nucleotide sequence ID" value="NZ_JAKLWS010000003.1"/>
</dbReference>
<proteinExistence type="predicted"/>
<dbReference type="InterPro" id="IPR008792">
    <property type="entry name" value="PQQD"/>
</dbReference>
<organism evidence="1 2">
    <name type="scientific">Rhodohalobacter sulfatireducens</name>
    <dbReference type="NCBI Taxonomy" id="2911366"/>
    <lineage>
        <taxon>Bacteria</taxon>
        <taxon>Pseudomonadati</taxon>
        <taxon>Balneolota</taxon>
        <taxon>Balneolia</taxon>
        <taxon>Balneolales</taxon>
        <taxon>Balneolaceae</taxon>
        <taxon>Rhodohalobacter</taxon>
    </lineage>
</organism>
<sequence length="153" mass="17343">MAKKELEYLKVSEPNVVHETIEGETILLNLGTGNYYSIEWPGTAIWDLLVETGDAEGIRSAFVKANIDKQKEVDEAYTKFIENLIEEELVVTVENGDASTFTIDENTEKEFSKAASKLDKLTINKYSDMQDMLLLDPIHDVDEKGWPEPKKDD</sequence>
<dbReference type="EMBL" id="JAKLWS010000003">
    <property type="protein sequence ID" value="MCG2587706.1"/>
    <property type="molecule type" value="Genomic_DNA"/>
</dbReference>
<comment type="caution">
    <text evidence="1">The sequence shown here is derived from an EMBL/GenBank/DDBJ whole genome shotgun (WGS) entry which is preliminary data.</text>
</comment>
<reference evidence="1" key="2">
    <citation type="submission" date="2024-05" db="EMBL/GenBank/DDBJ databases">
        <title>Rhodohalobacter halophilus gen. nov., sp. nov., a moderately halophilic member of the family Balneolaceae.</title>
        <authorList>
            <person name="Xia J."/>
        </authorList>
    </citation>
    <scope>NUCLEOTIDE SEQUENCE</scope>
    <source>
        <strain evidence="1">WB101</strain>
    </source>
</reference>
<reference evidence="1" key="1">
    <citation type="submission" date="2022-01" db="EMBL/GenBank/DDBJ databases">
        <authorList>
            <person name="Wang Y."/>
        </authorList>
    </citation>
    <scope>NUCLEOTIDE SEQUENCE</scope>
    <source>
        <strain evidence="1">WB101</strain>
    </source>
</reference>
<protein>
    <submittedName>
        <fullName evidence="1">PqqD family peptide modification chaperone</fullName>
    </submittedName>
</protein>
<evidence type="ECO:0000313" key="1">
    <source>
        <dbReference type="EMBL" id="MCG2587706.1"/>
    </source>
</evidence>
<dbReference type="Pfam" id="PF05402">
    <property type="entry name" value="PqqD"/>
    <property type="match status" value="1"/>
</dbReference>
<dbReference type="Proteomes" id="UP001165366">
    <property type="component" value="Unassembled WGS sequence"/>
</dbReference>